<protein>
    <submittedName>
        <fullName evidence="2">Uncharacterized protein</fullName>
    </submittedName>
</protein>
<reference evidence="2 3" key="1">
    <citation type="submission" date="2016-03" db="EMBL/GenBank/DDBJ databases">
        <authorList>
            <person name="Ploux O."/>
        </authorList>
    </citation>
    <scope>NUCLEOTIDE SEQUENCE [LARGE SCALE GENOMIC DNA]</scope>
    <source>
        <strain evidence="2 3">UAMH 11012</strain>
    </source>
</reference>
<dbReference type="AlphaFoldDB" id="A0A1L7XJF3"/>
<feature type="transmembrane region" description="Helical" evidence="1">
    <location>
        <begin position="220"/>
        <end position="241"/>
    </location>
</feature>
<accession>A0A1L7XJF3</accession>
<dbReference type="EMBL" id="FJOG01000029">
    <property type="protein sequence ID" value="CZR65171.1"/>
    <property type="molecule type" value="Genomic_DNA"/>
</dbReference>
<keyword evidence="1" id="KW-0472">Membrane</keyword>
<organism evidence="2 3">
    <name type="scientific">Phialocephala subalpina</name>
    <dbReference type="NCBI Taxonomy" id="576137"/>
    <lineage>
        <taxon>Eukaryota</taxon>
        <taxon>Fungi</taxon>
        <taxon>Dikarya</taxon>
        <taxon>Ascomycota</taxon>
        <taxon>Pezizomycotina</taxon>
        <taxon>Leotiomycetes</taxon>
        <taxon>Helotiales</taxon>
        <taxon>Mollisiaceae</taxon>
        <taxon>Phialocephala</taxon>
        <taxon>Phialocephala fortinii species complex</taxon>
    </lineage>
</organism>
<sequence length="248" mass="27765">MCTGMTLAYSPCDHRTTHYSTKCTDAQCTQHRLFPITFVNGYCMACIGSDESSRSSSFKTVETVGTDVSSDVKAIGDKLDTLIQSCGAIAGVVNSEAQRRASVTKPVKVAQLAREVELGPSDIKVPISNTIITKKEYAAGNLLTQDITAPIISLQEDLDKHLQFWRNALDEAVERQMAVKVDLKTMKECLHASYQWLDDHTGKAFEEAEKQVASRCQERTYLVGSFIIMVFFFGFFFGFWFNNVWLRV</sequence>
<keyword evidence="1" id="KW-0812">Transmembrane</keyword>
<gene>
    <name evidence="2" type="ORF">PAC_15071</name>
</gene>
<keyword evidence="1" id="KW-1133">Transmembrane helix</keyword>
<dbReference type="Proteomes" id="UP000184330">
    <property type="component" value="Unassembled WGS sequence"/>
</dbReference>
<evidence type="ECO:0000313" key="2">
    <source>
        <dbReference type="EMBL" id="CZR65171.1"/>
    </source>
</evidence>
<dbReference type="OrthoDB" id="10398146at2759"/>
<proteinExistence type="predicted"/>
<name>A0A1L7XJF3_9HELO</name>
<keyword evidence="3" id="KW-1185">Reference proteome</keyword>
<evidence type="ECO:0000313" key="3">
    <source>
        <dbReference type="Proteomes" id="UP000184330"/>
    </source>
</evidence>
<evidence type="ECO:0000256" key="1">
    <source>
        <dbReference type="SAM" id="Phobius"/>
    </source>
</evidence>